<comment type="caution">
    <text evidence="1">The sequence shown here is derived from an EMBL/GenBank/DDBJ whole genome shotgun (WGS) entry which is preliminary data.</text>
</comment>
<name>A0A098YNW3_9BACT</name>
<evidence type="ECO:0000313" key="2">
    <source>
        <dbReference type="Proteomes" id="UP000029723"/>
    </source>
</evidence>
<dbReference type="Proteomes" id="UP000029723">
    <property type="component" value="Unassembled WGS sequence"/>
</dbReference>
<evidence type="ECO:0000313" key="1">
    <source>
        <dbReference type="EMBL" id="KGI20967.1"/>
    </source>
</evidence>
<gene>
    <name evidence="1" type="ORF">HMPREF9304_13020</name>
</gene>
<proteinExistence type="predicted"/>
<dbReference type="AlphaFoldDB" id="A0A098YNW3"/>
<reference evidence="1 2" key="1">
    <citation type="submission" date="2014-07" db="EMBL/GenBank/DDBJ databases">
        <authorList>
            <person name="McCorrison J."/>
            <person name="Sanka R."/>
            <person name="Torralba M."/>
            <person name="Gillis M."/>
            <person name="Haft D.H."/>
            <person name="Methe B."/>
            <person name="Sutton G."/>
            <person name="Nelson K.E."/>
        </authorList>
    </citation>
    <scope>NUCLEOTIDE SEQUENCE [LARGE SCALE GENOMIC DNA]</scope>
    <source>
        <strain evidence="1 2">S9-PR14</strain>
    </source>
</reference>
<sequence>MIGKENIHKMKKKYISPKITIFEVGEPILAATSPGKDPKINIDVDDWKDEEIGPNSAKNFDFPMDE</sequence>
<accession>A0A098YNW3</accession>
<protein>
    <submittedName>
        <fullName evidence="1">Uncharacterized protein</fullName>
    </submittedName>
</protein>
<dbReference type="EMBL" id="JRPQ01000244">
    <property type="protein sequence ID" value="KGI20967.1"/>
    <property type="molecule type" value="Genomic_DNA"/>
</dbReference>
<organism evidence="1 2">
    <name type="scientific">Hoylesella timonensis S9-PR14</name>
    <dbReference type="NCBI Taxonomy" id="1401062"/>
    <lineage>
        <taxon>Bacteria</taxon>
        <taxon>Pseudomonadati</taxon>
        <taxon>Bacteroidota</taxon>
        <taxon>Bacteroidia</taxon>
        <taxon>Bacteroidales</taxon>
        <taxon>Prevotellaceae</taxon>
        <taxon>Hoylesella</taxon>
    </lineage>
</organism>